<sequence>MEEKTLKPLIENKIIKILKKKLTIEQYIDQLFNISLGIFFKLFKYDDVIIKIYNKFYETFDVCELIITNEIYYTKLVYINYVFNKSDFNTSTKSELDLINEYYINVYNDISEKNFIKNNITKLIEKNIEKMIENINYTPIEYYEIINLYLFYNMKSISVEKKDKIISFFYFRYIKYKDYNYLILALFFENKKDILKKNLEEILKKDINLFSLELIKWSIYD</sequence>
<comment type="caution">
    <text evidence="1">The sequence shown here is derived from an EMBL/GenBank/DDBJ whole genome shotgun (WGS) entry which is preliminary data.</text>
</comment>
<organism evidence="1 2">
    <name type="scientific">Helcococcus bovis</name>
    <dbReference type="NCBI Taxonomy" id="3153252"/>
    <lineage>
        <taxon>Bacteria</taxon>
        <taxon>Bacillati</taxon>
        <taxon>Bacillota</taxon>
        <taxon>Tissierellia</taxon>
        <taxon>Tissierellales</taxon>
        <taxon>Peptoniphilaceae</taxon>
        <taxon>Helcococcus</taxon>
    </lineage>
</organism>
<dbReference type="EMBL" id="JBFNFH010000021">
    <property type="protein sequence ID" value="MFM1525509.1"/>
    <property type="molecule type" value="Genomic_DNA"/>
</dbReference>
<protein>
    <submittedName>
        <fullName evidence="1">Uncharacterized protein</fullName>
    </submittedName>
</protein>
<keyword evidence="2" id="KW-1185">Reference proteome</keyword>
<accession>A0ABW9F881</accession>
<dbReference type="Proteomes" id="UP001629536">
    <property type="component" value="Unassembled WGS sequence"/>
</dbReference>
<evidence type="ECO:0000313" key="2">
    <source>
        <dbReference type="Proteomes" id="UP001629536"/>
    </source>
</evidence>
<proteinExistence type="predicted"/>
<gene>
    <name evidence="1" type="ORF">ABGF40_07545</name>
</gene>
<evidence type="ECO:0000313" key="1">
    <source>
        <dbReference type="EMBL" id="MFM1525509.1"/>
    </source>
</evidence>
<dbReference type="RefSeq" id="WP_408105165.1">
    <property type="nucleotide sequence ID" value="NZ_JBFNFH010000021.1"/>
</dbReference>
<reference evidence="1 2" key="1">
    <citation type="journal article" date="2024" name="Front. Microbiol.">
        <title>Pangenomic and biochemical analyses of Helcococcus ovis reveal widespread tetracycline resistance and a novel bacterial species, Helcococcus bovis.</title>
        <authorList>
            <person name="Cunha F."/>
            <person name="Zhai Y."/>
            <person name="Casaro S."/>
            <person name="Jones K.L."/>
            <person name="Hernandez M."/>
            <person name="Bisinotto R.S."/>
            <person name="Kariyawasam S."/>
            <person name="Brown M.B."/>
            <person name="Phillips A."/>
            <person name="Jeong K.C."/>
            <person name="Galvao K.N."/>
        </authorList>
    </citation>
    <scope>NUCLEOTIDE SEQUENCE [LARGE SCALE GENOMIC DNA]</scope>
    <source>
        <strain evidence="1 2">KG197</strain>
    </source>
</reference>
<name>A0ABW9F881_9FIRM</name>